<dbReference type="SUPFAM" id="SSF51430">
    <property type="entry name" value="NAD(P)-linked oxidoreductase"/>
    <property type="match status" value="1"/>
</dbReference>
<evidence type="ECO:0000313" key="9">
    <source>
        <dbReference type="EMBL" id="CAG9798691.1"/>
    </source>
</evidence>
<evidence type="ECO:0000256" key="3">
    <source>
        <dbReference type="ARBA" id="ARBA00023002"/>
    </source>
</evidence>
<keyword evidence="7" id="KW-0732">Signal</keyword>
<dbReference type="InterPro" id="IPR023210">
    <property type="entry name" value="NADP_OxRdtase_dom"/>
</dbReference>
<dbReference type="InterPro" id="IPR018170">
    <property type="entry name" value="Aldo/ket_reductase_CS"/>
</dbReference>
<evidence type="ECO:0000259" key="8">
    <source>
        <dbReference type="Pfam" id="PF00248"/>
    </source>
</evidence>
<dbReference type="OrthoDB" id="416253at2759"/>
<evidence type="ECO:0000256" key="1">
    <source>
        <dbReference type="ARBA" id="ARBA00007905"/>
    </source>
</evidence>
<evidence type="ECO:0000313" key="10">
    <source>
        <dbReference type="Proteomes" id="UP001153620"/>
    </source>
</evidence>
<evidence type="ECO:0000256" key="2">
    <source>
        <dbReference type="ARBA" id="ARBA00022857"/>
    </source>
</evidence>
<comment type="similarity">
    <text evidence="1">Belongs to the aldo/keto reductase family.</text>
</comment>
<accession>A0A9N9RIJ7</accession>
<dbReference type="PIRSF" id="PIRSF000097">
    <property type="entry name" value="AKR"/>
    <property type="match status" value="1"/>
</dbReference>
<reference evidence="9" key="2">
    <citation type="submission" date="2022-10" db="EMBL/GenBank/DDBJ databases">
        <authorList>
            <consortium name="ENA_rothamsted_submissions"/>
            <consortium name="culmorum"/>
            <person name="King R."/>
        </authorList>
    </citation>
    <scope>NUCLEOTIDE SEQUENCE</scope>
</reference>
<keyword evidence="2" id="KW-0521">NADP</keyword>
<dbReference type="PROSITE" id="PS00798">
    <property type="entry name" value="ALDOKETO_REDUCTASE_1"/>
    <property type="match status" value="1"/>
</dbReference>
<evidence type="ECO:0000256" key="6">
    <source>
        <dbReference type="PIRSR" id="PIRSR000097-3"/>
    </source>
</evidence>
<dbReference type="PRINTS" id="PR00069">
    <property type="entry name" value="ALDKETRDTASE"/>
</dbReference>
<feature type="chain" id="PRO_5040288345" description="NADP-dependent oxidoreductase domain-containing protein" evidence="7">
    <location>
        <begin position="20"/>
        <end position="361"/>
    </location>
</feature>
<dbReference type="Pfam" id="PF00248">
    <property type="entry name" value="Aldo_ket_red"/>
    <property type="match status" value="1"/>
</dbReference>
<feature type="binding site" evidence="5">
    <location>
        <position position="152"/>
    </location>
    <ligand>
        <name>substrate</name>
    </ligand>
</feature>
<evidence type="ECO:0000256" key="5">
    <source>
        <dbReference type="PIRSR" id="PIRSR000097-2"/>
    </source>
</evidence>
<dbReference type="PROSITE" id="PS00063">
    <property type="entry name" value="ALDOKETO_REDUCTASE_3"/>
    <property type="match status" value="1"/>
</dbReference>
<feature type="signal peptide" evidence="7">
    <location>
        <begin position="1"/>
        <end position="19"/>
    </location>
</feature>
<proteinExistence type="inferred from homology"/>
<name>A0A9N9RIJ7_9DIPT</name>
<dbReference type="PROSITE" id="PS00062">
    <property type="entry name" value="ALDOKETO_REDUCTASE_2"/>
    <property type="match status" value="1"/>
</dbReference>
<feature type="site" description="Lowers pKa of active site Tyr" evidence="6">
    <location>
        <position position="119"/>
    </location>
</feature>
<dbReference type="EMBL" id="OU895877">
    <property type="protein sequence ID" value="CAG9798691.1"/>
    <property type="molecule type" value="Genomic_DNA"/>
</dbReference>
<dbReference type="InterPro" id="IPR020471">
    <property type="entry name" value="AKR"/>
</dbReference>
<dbReference type="InterPro" id="IPR036812">
    <property type="entry name" value="NAD(P)_OxRdtase_dom_sf"/>
</dbReference>
<dbReference type="FunFam" id="3.20.20.100:FF:000006">
    <property type="entry name" value="Aldo-keto reductase family 1 member A1"/>
    <property type="match status" value="1"/>
</dbReference>
<evidence type="ECO:0000256" key="4">
    <source>
        <dbReference type="PIRSR" id="PIRSR000097-1"/>
    </source>
</evidence>
<keyword evidence="10" id="KW-1185">Reference proteome</keyword>
<protein>
    <recommendedName>
        <fullName evidence="8">NADP-dependent oxidoreductase domain-containing protein</fullName>
    </recommendedName>
</protein>
<evidence type="ECO:0000256" key="7">
    <source>
        <dbReference type="SAM" id="SignalP"/>
    </source>
</evidence>
<dbReference type="AlphaFoldDB" id="A0A9N9RIJ7"/>
<keyword evidence="3" id="KW-0560">Oxidoreductase</keyword>
<dbReference type="Gene3D" id="3.20.20.100">
    <property type="entry name" value="NADP-dependent oxidoreductase domain"/>
    <property type="match status" value="1"/>
</dbReference>
<dbReference type="PANTHER" id="PTHR11732">
    <property type="entry name" value="ALDO/KETO REDUCTASE"/>
    <property type="match status" value="1"/>
</dbReference>
<feature type="active site" description="Proton donor" evidence="4">
    <location>
        <position position="90"/>
    </location>
</feature>
<gene>
    <name evidence="9" type="ORF">CHIRRI_LOCUS1673</name>
</gene>
<reference evidence="9" key="1">
    <citation type="submission" date="2022-01" db="EMBL/GenBank/DDBJ databases">
        <authorList>
            <person name="King R."/>
        </authorList>
    </citation>
    <scope>NUCLEOTIDE SEQUENCE</scope>
</reference>
<dbReference type="GO" id="GO:0016491">
    <property type="term" value="F:oxidoreductase activity"/>
    <property type="evidence" value="ECO:0007669"/>
    <property type="project" value="UniProtKB-KW"/>
</dbReference>
<organism evidence="9 10">
    <name type="scientific">Chironomus riparius</name>
    <dbReference type="NCBI Taxonomy" id="315576"/>
    <lineage>
        <taxon>Eukaryota</taxon>
        <taxon>Metazoa</taxon>
        <taxon>Ecdysozoa</taxon>
        <taxon>Arthropoda</taxon>
        <taxon>Hexapoda</taxon>
        <taxon>Insecta</taxon>
        <taxon>Pterygota</taxon>
        <taxon>Neoptera</taxon>
        <taxon>Endopterygota</taxon>
        <taxon>Diptera</taxon>
        <taxon>Nematocera</taxon>
        <taxon>Chironomoidea</taxon>
        <taxon>Chironomidae</taxon>
        <taxon>Chironominae</taxon>
        <taxon>Chironomus</taxon>
    </lineage>
</organism>
<feature type="domain" description="NADP-dependent oxidoreductase" evidence="8">
    <location>
        <begin position="57"/>
        <end position="332"/>
    </location>
</feature>
<sequence length="361" mass="40562">MGFLIPFVFLVSLAHLSVSSTIPSTTDVSSSSLSESATNSIKMQYLEFANGDKIPMIGLGTWRAPDEEVEAAINLALEIGYRHFDCAPVYMNEKVIGNVFKKWIDSGKVKRSDLFIVTKLPPFANRAEDAEKVLKKSLADLQLDYLDLYLIHVPFAVPYVEGPFQTHENGSIVQSPTDHIKTWKELERLKTEGLIKHLGVSNFNERQIQRLLDNSDVKPEALQVELHVYFQQKPLVKFCKDNNIIVTAYSPLGSRGINKLLEGSGIEVPDLLENPVVKTVAEKHGKSPAQVLLRYITQMGVTTIPKSTNENRLKANIDIFGFELDGCDMKSLSDQDAGIRLVEFRNFDFFKGIETHPEYPF</sequence>
<dbReference type="Proteomes" id="UP001153620">
    <property type="component" value="Chromosome 1"/>
</dbReference>